<feature type="signal peptide" evidence="1">
    <location>
        <begin position="1"/>
        <end position="29"/>
    </location>
</feature>
<evidence type="ECO:0000313" key="3">
    <source>
        <dbReference type="WBParaSite" id="nRc.2.0.1.t42334-RA"/>
    </source>
</evidence>
<feature type="chain" id="PRO_5037816556" evidence="1">
    <location>
        <begin position="30"/>
        <end position="163"/>
    </location>
</feature>
<evidence type="ECO:0000313" key="2">
    <source>
        <dbReference type="Proteomes" id="UP000887565"/>
    </source>
</evidence>
<dbReference type="Proteomes" id="UP000887565">
    <property type="component" value="Unplaced"/>
</dbReference>
<dbReference type="AlphaFoldDB" id="A0A915KU72"/>
<proteinExistence type="predicted"/>
<keyword evidence="1" id="KW-0732">Signal</keyword>
<name>A0A915KU72_ROMCU</name>
<protein>
    <submittedName>
        <fullName evidence="3">Uncharacterized protein</fullName>
    </submittedName>
</protein>
<reference evidence="3" key="1">
    <citation type="submission" date="2022-11" db="UniProtKB">
        <authorList>
            <consortium name="WormBaseParasite"/>
        </authorList>
    </citation>
    <scope>IDENTIFICATION</scope>
</reference>
<organism evidence="2 3">
    <name type="scientific">Romanomermis culicivorax</name>
    <name type="common">Nematode worm</name>
    <dbReference type="NCBI Taxonomy" id="13658"/>
    <lineage>
        <taxon>Eukaryota</taxon>
        <taxon>Metazoa</taxon>
        <taxon>Ecdysozoa</taxon>
        <taxon>Nematoda</taxon>
        <taxon>Enoplea</taxon>
        <taxon>Dorylaimia</taxon>
        <taxon>Mermithida</taxon>
        <taxon>Mermithoidea</taxon>
        <taxon>Mermithidae</taxon>
        <taxon>Romanomermis</taxon>
    </lineage>
</organism>
<dbReference type="WBParaSite" id="nRc.2.0.1.t42334-RA">
    <property type="protein sequence ID" value="nRc.2.0.1.t42334-RA"/>
    <property type="gene ID" value="nRc.2.0.1.g42334"/>
</dbReference>
<sequence length="163" mass="18248">MQQPALDTGAAQAAAVLVVVPLPMQPAVAQPTQVTQVQQPAEVEPEVVTIIQTMPLAPAVLPAKIKQLLPKIQNSDSESSSEEEEEEVVANYFAFDRQEGPIIYRMVNDAMAQIHDNYRQQFQMQGGFMFDGEHVPEEIWEWITLALIPKWLQEYALDNFAAI</sequence>
<accession>A0A915KU72</accession>
<evidence type="ECO:0000256" key="1">
    <source>
        <dbReference type="SAM" id="SignalP"/>
    </source>
</evidence>
<keyword evidence="2" id="KW-1185">Reference proteome</keyword>